<evidence type="ECO:0000256" key="3">
    <source>
        <dbReference type="ARBA" id="ARBA00022692"/>
    </source>
</evidence>
<dbReference type="PANTHER" id="PTHR32468">
    <property type="entry name" value="CATION/H + ANTIPORTER"/>
    <property type="match status" value="1"/>
</dbReference>
<feature type="transmembrane region" description="Helical" evidence="7">
    <location>
        <begin position="79"/>
        <end position="101"/>
    </location>
</feature>
<feature type="transmembrane region" description="Helical" evidence="7">
    <location>
        <begin position="6"/>
        <end position="28"/>
    </location>
</feature>
<dbReference type="Proteomes" id="UP000198923">
    <property type="component" value="Unassembled WGS sequence"/>
</dbReference>
<dbReference type="GO" id="GO:0016020">
    <property type="term" value="C:membrane"/>
    <property type="evidence" value="ECO:0007669"/>
    <property type="project" value="UniProtKB-SubCell"/>
</dbReference>
<keyword evidence="4 7" id="KW-1133">Transmembrane helix</keyword>
<feature type="transmembrane region" description="Helical" evidence="7">
    <location>
        <begin position="291"/>
        <end position="310"/>
    </location>
</feature>
<gene>
    <name evidence="9" type="ORF">SAMN05421505_113144</name>
</gene>
<dbReference type="InterPro" id="IPR038770">
    <property type="entry name" value="Na+/solute_symporter_sf"/>
</dbReference>
<feature type="transmembrane region" description="Helical" evidence="7">
    <location>
        <begin position="177"/>
        <end position="201"/>
    </location>
</feature>
<dbReference type="GO" id="GO:1902600">
    <property type="term" value="P:proton transmembrane transport"/>
    <property type="evidence" value="ECO:0007669"/>
    <property type="project" value="InterPro"/>
</dbReference>
<evidence type="ECO:0000313" key="10">
    <source>
        <dbReference type="Proteomes" id="UP000198923"/>
    </source>
</evidence>
<sequence>MPVAPLASHDLLIFLLQVGILLLLARFLGHLAARFSMPAVIGELLAGVILGPSLFGWITPDLARWLLPNEPAQMHLLDAVGQIAVLLLVGLTGIEMDLALLRRRGGTALRVSVAGLVIPLILGIALGYPLARLVGVAPEGTQVFALFLGVAMCVSAIPVIAKTLMDMNLIHRNVGQLTLAAGMVDDAVGWFLLSVVSAMAMGSVTGAGIAVSALSLVLVAVVAVLIGRPLVGRILRLSGRSDQGTVAATTIMILLSGAATHALGLEAILGAFICGILIGSSRAFTRARISALRTVVVAFLAPLFFAMAGLRIDLTALAEPAVLAAAALVLLIAIAGKFAGAYIGGRMSRLTHWESLALGAGMNARGVIEVIVAMVGLRLGVLDTDTYTIIVLVAVVTSLMAPPILRATMRKVEYTADEQLRLHDRTATPVSPAERD</sequence>
<feature type="transmembrane region" description="Helical" evidence="7">
    <location>
        <begin position="387"/>
        <end position="405"/>
    </location>
</feature>
<feature type="transmembrane region" description="Helical" evidence="7">
    <location>
        <begin position="243"/>
        <end position="261"/>
    </location>
</feature>
<dbReference type="InterPro" id="IPR006153">
    <property type="entry name" value="Cation/H_exchanger_TM"/>
</dbReference>
<dbReference type="OrthoDB" id="9793589at2"/>
<evidence type="ECO:0000256" key="4">
    <source>
        <dbReference type="ARBA" id="ARBA00022989"/>
    </source>
</evidence>
<feature type="transmembrane region" description="Helical" evidence="7">
    <location>
        <begin position="322"/>
        <end position="344"/>
    </location>
</feature>
<organism evidence="9 10">
    <name type="scientific">Sinosporangium album</name>
    <dbReference type="NCBI Taxonomy" id="504805"/>
    <lineage>
        <taxon>Bacteria</taxon>
        <taxon>Bacillati</taxon>
        <taxon>Actinomycetota</taxon>
        <taxon>Actinomycetes</taxon>
        <taxon>Streptosporangiales</taxon>
        <taxon>Streptosporangiaceae</taxon>
        <taxon>Sinosporangium</taxon>
    </lineage>
</organism>
<feature type="transmembrane region" description="Helical" evidence="7">
    <location>
        <begin position="267"/>
        <end position="284"/>
    </location>
</feature>
<evidence type="ECO:0000256" key="7">
    <source>
        <dbReference type="SAM" id="Phobius"/>
    </source>
</evidence>
<evidence type="ECO:0000256" key="2">
    <source>
        <dbReference type="ARBA" id="ARBA00022448"/>
    </source>
</evidence>
<keyword evidence="2" id="KW-0813">Transport</keyword>
<reference evidence="9 10" key="1">
    <citation type="submission" date="2016-10" db="EMBL/GenBank/DDBJ databases">
        <authorList>
            <person name="de Groot N.N."/>
        </authorList>
    </citation>
    <scope>NUCLEOTIDE SEQUENCE [LARGE SCALE GENOMIC DNA]</scope>
    <source>
        <strain evidence="9 10">CPCC 201354</strain>
    </source>
</reference>
<feature type="domain" description="Cation/H+ exchanger transmembrane" evidence="8">
    <location>
        <begin position="22"/>
        <end position="410"/>
    </location>
</feature>
<evidence type="ECO:0000256" key="1">
    <source>
        <dbReference type="ARBA" id="ARBA00004141"/>
    </source>
</evidence>
<feature type="transmembrane region" description="Helical" evidence="7">
    <location>
        <begin position="356"/>
        <end position="381"/>
    </location>
</feature>
<name>A0A1G8B5W7_9ACTN</name>
<feature type="transmembrane region" description="Helical" evidence="7">
    <location>
        <begin position="143"/>
        <end position="165"/>
    </location>
</feature>
<feature type="transmembrane region" description="Helical" evidence="7">
    <location>
        <begin position="40"/>
        <end position="59"/>
    </location>
</feature>
<proteinExistence type="predicted"/>
<evidence type="ECO:0000259" key="8">
    <source>
        <dbReference type="Pfam" id="PF00999"/>
    </source>
</evidence>
<accession>A0A1G8B5W7</accession>
<dbReference type="Pfam" id="PF00999">
    <property type="entry name" value="Na_H_Exchanger"/>
    <property type="match status" value="1"/>
</dbReference>
<keyword evidence="6 7" id="KW-0472">Membrane</keyword>
<feature type="transmembrane region" description="Helical" evidence="7">
    <location>
        <begin position="207"/>
        <end position="231"/>
    </location>
</feature>
<evidence type="ECO:0000313" key="9">
    <source>
        <dbReference type="EMBL" id="SDH28393.1"/>
    </source>
</evidence>
<feature type="transmembrane region" description="Helical" evidence="7">
    <location>
        <begin position="113"/>
        <end position="131"/>
    </location>
</feature>
<protein>
    <submittedName>
        <fullName evidence="9">Kef-type K+ transport system, membrane component KefB</fullName>
    </submittedName>
</protein>
<dbReference type="InterPro" id="IPR050794">
    <property type="entry name" value="CPA2_transporter"/>
</dbReference>
<dbReference type="EMBL" id="FNCN01000013">
    <property type="protein sequence ID" value="SDH28393.1"/>
    <property type="molecule type" value="Genomic_DNA"/>
</dbReference>
<dbReference type="STRING" id="504805.SAMN05421505_113144"/>
<evidence type="ECO:0000256" key="6">
    <source>
        <dbReference type="ARBA" id="ARBA00023136"/>
    </source>
</evidence>
<dbReference type="GO" id="GO:0015297">
    <property type="term" value="F:antiporter activity"/>
    <property type="evidence" value="ECO:0007669"/>
    <property type="project" value="InterPro"/>
</dbReference>
<comment type="subcellular location">
    <subcellularLocation>
        <location evidence="1">Membrane</location>
        <topology evidence="1">Multi-pass membrane protein</topology>
    </subcellularLocation>
</comment>
<keyword evidence="5" id="KW-0406">Ion transport</keyword>
<evidence type="ECO:0000256" key="5">
    <source>
        <dbReference type="ARBA" id="ARBA00023065"/>
    </source>
</evidence>
<dbReference type="PANTHER" id="PTHR32468:SF0">
    <property type="entry name" value="K(+)_H(+) ANTIPORTER 1"/>
    <property type="match status" value="1"/>
</dbReference>
<dbReference type="AlphaFoldDB" id="A0A1G8B5W7"/>
<keyword evidence="3 7" id="KW-0812">Transmembrane</keyword>
<dbReference type="Gene3D" id="1.20.1530.20">
    <property type="match status" value="1"/>
</dbReference>
<keyword evidence="10" id="KW-1185">Reference proteome</keyword>